<organism evidence="2 3">
    <name type="scientific">Methylomarinovum tepidoasis</name>
    <dbReference type="NCBI Taxonomy" id="2840183"/>
    <lineage>
        <taxon>Bacteria</taxon>
        <taxon>Pseudomonadati</taxon>
        <taxon>Pseudomonadota</taxon>
        <taxon>Gammaproteobacteria</taxon>
        <taxon>Methylococcales</taxon>
        <taxon>Methylothermaceae</taxon>
        <taxon>Methylomarinovum</taxon>
    </lineage>
</organism>
<sequence>MTYELRNLPFSAKVLFSSYLIIIAIGYFVAMLQILFTHGLADGKFGLSIEDIVYSYYGNRSGSKLEVMLNGPMKPYAPPQERFQIIQWARDGAPQDVYEKTIKPIVEKRCVMCHNANSSLPDFHRYEELKKRAETDTGATIQSLVRVSHIHLFGISFIFMFVGIIFCFASGVPEYLKAVAVAMPFIFQMTDIVSWWLTKLSPHFAWLVVAGGAGMAMSFVFMWIVSMYEMWIVPLLDRGGTIRTESYSRYLRPRH</sequence>
<name>A0AAU9CKZ5_9GAMM</name>
<protein>
    <recommendedName>
        <fullName evidence="4">Elongation factor-1 alpha</fullName>
    </recommendedName>
</protein>
<keyword evidence="3" id="KW-1185">Reference proteome</keyword>
<evidence type="ECO:0008006" key="4">
    <source>
        <dbReference type="Google" id="ProtNLM"/>
    </source>
</evidence>
<feature type="transmembrane region" description="Helical" evidence="1">
    <location>
        <begin position="16"/>
        <end position="36"/>
    </location>
</feature>
<keyword evidence="1" id="KW-0812">Transmembrane</keyword>
<dbReference type="RefSeq" id="WP_286293401.1">
    <property type="nucleotide sequence ID" value="NZ_AP024718.1"/>
</dbReference>
<evidence type="ECO:0000313" key="2">
    <source>
        <dbReference type="EMBL" id="BCX88297.1"/>
    </source>
</evidence>
<evidence type="ECO:0000313" key="3">
    <source>
        <dbReference type="Proteomes" id="UP001321450"/>
    </source>
</evidence>
<proteinExistence type="predicted"/>
<dbReference type="Proteomes" id="UP001321450">
    <property type="component" value="Chromosome"/>
</dbReference>
<gene>
    <name evidence="2" type="ORF">MIN45_P0666</name>
</gene>
<accession>A0AAU9CKZ5</accession>
<keyword evidence="1" id="KW-1133">Transmembrane helix</keyword>
<dbReference type="KEGG" id="meiy:MIN45_P0666"/>
<feature type="transmembrane region" description="Helical" evidence="1">
    <location>
        <begin position="178"/>
        <end position="197"/>
    </location>
</feature>
<feature type="transmembrane region" description="Helical" evidence="1">
    <location>
        <begin position="152"/>
        <end position="172"/>
    </location>
</feature>
<evidence type="ECO:0000256" key="1">
    <source>
        <dbReference type="SAM" id="Phobius"/>
    </source>
</evidence>
<dbReference type="AlphaFoldDB" id="A0AAU9CKZ5"/>
<dbReference type="EMBL" id="AP024718">
    <property type="protein sequence ID" value="BCX88297.1"/>
    <property type="molecule type" value="Genomic_DNA"/>
</dbReference>
<reference evidence="3" key="1">
    <citation type="journal article" date="2024" name="Int. J. Syst. Evol. Microbiol.">
        <title>Methylomarinovum tepidoasis sp. nov., a moderately thermophilic methanotroph of the family Methylothermaceae isolated from a deep-sea hydrothermal field.</title>
        <authorList>
            <person name="Hirayama H."/>
            <person name="Takaki Y."/>
            <person name="Abe M."/>
            <person name="Miyazaki M."/>
            <person name="Uematsu K."/>
            <person name="Matsui Y."/>
            <person name="Takai K."/>
        </authorList>
    </citation>
    <scope>NUCLEOTIDE SEQUENCE [LARGE SCALE GENOMIC DNA]</scope>
    <source>
        <strain evidence="3">IN45</strain>
    </source>
</reference>
<keyword evidence="1" id="KW-0472">Membrane</keyword>
<feature type="transmembrane region" description="Helical" evidence="1">
    <location>
        <begin position="204"/>
        <end position="225"/>
    </location>
</feature>